<dbReference type="Pfam" id="PF02684">
    <property type="entry name" value="LpxB"/>
    <property type="match status" value="1"/>
</dbReference>
<keyword evidence="6" id="KW-0443">Lipid metabolism</keyword>
<comment type="catalytic activity">
    <reaction evidence="7">
        <text>a lipid X + a UDP-2-N,3-O-bis[(3R)-3-hydroxyacyl]-alpha-D-glucosamine = a lipid A disaccharide + UDP + H(+)</text>
        <dbReference type="Rhea" id="RHEA:67828"/>
        <dbReference type="ChEBI" id="CHEBI:15378"/>
        <dbReference type="ChEBI" id="CHEBI:58223"/>
        <dbReference type="ChEBI" id="CHEBI:137748"/>
        <dbReference type="ChEBI" id="CHEBI:176338"/>
        <dbReference type="ChEBI" id="CHEBI:176343"/>
        <dbReference type="EC" id="2.4.1.182"/>
    </reaction>
</comment>
<proteinExistence type="inferred from homology"/>
<dbReference type="GO" id="GO:0016020">
    <property type="term" value="C:membrane"/>
    <property type="evidence" value="ECO:0007669"/>
    <property type="project" value="GOC"/>
</dbReference>
<evidence type="ECO:0000256" key="2">
    <source>
        <dbReference type="ARBA" id="ARBA00022516"/>
    </source>
</evidence>
<dbReference type="PANTHER" id="PTHR30372">
    <property type="entry name" value="LIPID-A-DISACCHARIDE SYNTHASE"/>
    <property type="match status" value="1"/>
</dbReference>
<dbReference type="HAMAP" id="MF_00392">
    <property type="entry name" value="LpxB"/>
    <property type="match status" value="1"/>
</dbReference>
<protein>
    <recommendedName>
        <fullName evidence="1">lipid-A-disaccharide synthase</fullName>
        <ecNumber evidence="1">2.4.1.182</ecNumber>
    </recommendedName>
</protein>
<dbReference type="AlphaFoldDB" id="A0A381PK14"/>
<dbReference type="GO" id="GO:0005543">
    <property type="term" value="F:phospholipid binding"/>
    <property type="evidence" value="ECO:0007669"/>
    <property type="project" value="TreeGrafter"/>
</dbReference>
<gene>
    <name evidence="8" type="ORF">METZ01_LOCUS19273</name>
</gene>
<evidence type="ECO:0000256" key="3">
    <source>
        <dbReference type="ARBA" id="ARBA00022556"/>
    </source>
</evidence>
<evidence type="ECO:0000313" key="8">
    <source>
        <dbReference type="EMBL" id="SUZ66419.1"/>
    </source>
</evidence>
<dbReference type="SUPFAM" id="SSF53756">
    <property type="entry name" value="UDP-Glycosyltransferase/glycogen phosphorylase"/>
    <property type="match status" value="1"/>
</dbReference>
<keyword evidence="2" id="KW-0444">Lipid biosynthesis</keyword>
<name>A0A381PK14_9ZZZZ</name>
<dbReference type="NCBIfam" id="TIGR00215">
    <property type="entry name" value="lpxB"/>
    <property type="match status" value="1"/>
</dbReference>
<keyword evidence="3" id="KW-0441">Lipid A biosynthesis</keyword>
<sequence>MARIDHQDIAKPSFTIGIVAGEESGDILGSGLMNALARRAPNLRFIGVGGDQMIDQGLESLAAIEELSVNGFIEPLKRLPSLVRIISRLFRCFRKVDVVVGIDFNVFNLLLERLLKRKGVPTAHYVSPAVYAWRKGRIRKIGRSTDLVMALFPFEPPLYSDSGVRAEFVGHPLADDIDPSEEAGERSMRARADLGIPADALVVGLLPGSRLSEVRLLGDLFIQAAEQAVARVNVGGQLYRSAVLVIPCVNEKIRSLLTEIVAKRNLTEVRLINGNSKHTIAASDVVLTKAGTSTLEALLLGRPMVVSYRLGGLSYWIAKRLIQSEFVALPNILAGYKIVPEILQNDATPDRLANALIEEMKRFEKDEGPEGAFREIHEKLRCGASERAAEAVMSLVSD</sequence>
<dbReference type="GO" id="GO:0009245">
    <property type="term" value="P:lipid A biosynthetic process"/>
    <property type="evidence" value="ECO:0007669"/>
    <property type="project" value="UniProtKB-KW"/>
</dbReference>
<dbReference type="GO" id="GO:0008915">
    <property type="term" value="F:lipid-A-disaccharide synthase activity"/>
    <property type="evidence" value="ECO:0007669"/>
    <property type="project" value="UniProtKB-EC"/>
</dbReference>
<reference evidence="8" key="1">
    <citation type="submission" date="2018-05" db="EMBL/GenBank/DDBJ databases">
        <authorList>
            <person name="Lanie J.A."/>
            <person name="Ng W.-L."/>
            <person name="Kazmierczak K.M."/>
            <person name="Andrzejewski T.M."/>
            <person name="Davidsen T.M."/>
            <person name="Wayne K.J."/>
            <person name="Tettelin H."/>
            <person name="Glass J.I."/>
            <person name="Rusch D."/>
            <person name="Podicherti R."/>
            <person name="Tsui H.-C.T."/>
            <person name="Winkler M.E."/>
        </authorList>
    </citation>
    <scope>NUCLEOTIDE SEQUENCE</scope>
</reference>
<evidence type="ECO:0000256" key="6">
    <source>
        <dbReference type="ARBA" id="ARBA00023098"/>
    </source>
</evidence>
<organism evidence="8">
    <name type="scientific">marine metagenome</name>
    <dbReference type="NCBI Taxonomy" id="408172"/>
    <lineage>
        <taxon>unclassified sequences</taxon>
        <taxon>metagenomes</taxon>
        <taxon>ecological metagenomes</taxon>
    </lineage>
</organism>
<dbReference type="PANTHER" id="PTHR30372:SF4">
    <property type="entry name" value="LIPID-A-DISACCHARIDE SYNTHASE, MITOCHONDRIAL-RELATED"/>
    <property type="match status" value="1"/>
</dbReference>
<evidence type="ECO:0000256" key="1">
    <source>
        <dbReference type="ARBA" id="ARBA00012687"/>
    </source>
</evidence>
<dbReference type="EC" id="2.4.1.182" evidence="1"/>
<keyword evidence="4" id="KW-0328">Glycosyltransferase</keyword>
<accession>A0A381PK14</accession>
<evidence type="ECO:0000256" key="7">
    <source>
        <dbReference type="ARBA" id="ARBA00048975"/>
    </source>
</evidence>
<evidence type="ECO:0000256" key="5">
    <source>
        <dbReference type="ARBA" id="ARBA00022679"/>
    </source>
</evidence>
<keyword evidence="5" id="KW-0808">Transferase</keyword>
<dbReference type="InterPro" id="IPR003835">
    <property type="entry name" value="Glyco_trans_19"/>
</dbReference>
<evidence type="ECO:0000256" key="4">
    <source>
        <dbReference type="ARBA" id="ARBA00022676"/>
    </source>
</evidence>
<dbReference type="EMBL" id="UINC01000983">
    <property type="protein sequence ID" value="SUZ66419.1"/>
    <property type="molecule type" value="Genomic_DNA"/>
</dbReference>